<feature type="region of interest" description="Disordered" evidence="4">
    <location>
        <begin position="101"/>
        <end position="136"/>
    </location>
</feature>
<feature type="coiled-coil region" evidence="3">
    <location>
        <begin position="479"/>
        <end position="509"/>
    </location>
</feature>
<organism evidence="5 6">
    <name type="scientific">Apis cerana cerana</name>
    <name type="common">Oriental honeybee</name>
    <dbReference type="NCBI Taxonomy" id="94128"/>
    <lineage>
        <taxon>Eukaryota</taxon>
        <taxon>Metazoa</taxon>
        <taxon>Ecdysozoa</taxon>
        <taxon>Arthropoda</taxon>
        <taxon>Hexapoda</taxon>
        <taxon>Insecta</taxon>
        <taxon>Pterygota</taxon>
        <taxon>Neoptera</taxon>
        <taxon>Endopterygota</taxon>
        <taxon>Hymenoptera</taxon>
        <taxon>Apocrita</taxon>
        <taxon>Aculeata</taxon>
        <taxon>Apoidea</taxon>
        <taxon>Anthophila</taxon>
        <taxon>Apidae</taxon>
        <taxon>Apis</taxon>
    </lineage>
</organism>
<keyword evidence="6" id="KW-1185">Reference proteome</keyword>
<dbReference type="OrthoDB" id="10261302at2759"/>
<protein>
    <submittedName>
        <fullName evidence="5">Uncharacterized protein</fullName>
    </submittedName>
</protein>
<evidence type="ECO:0000313" key="5">
    <source>
        <dbReference type="EMBL" id="PBC26386.1"/>
    </source>
</evidence>
<evidence type="ECO:0000256" key="2">
    <source>
        <dbReference type="ARBA" id="ARBA00023043"/>
    </source>
</evidence>
<feature type="compositionally biased region" description="Pro residues" evidence="4">
    <location>
        <begin position="123"/>
        <end position="133"/>
    </location>
</feature>
<dbReference type="STRING" id="94128.A0A2A3E549"/>
<evidence type="ECO:0000313" key="6">
    <source>
        <dbReference type="Proteomes" id="UP000242457"/>
    </source>
</evidence>
<dbReference type="PANTHER" id="PTHR24153">
    <property type="entry name" value="ESPIN"/>
    <property type="match status" value="1"/>
</dbReference>
<evidence type="ECO:0000256" key="1">
    <source>
        <dbReference type="ARBA" id="ARBA00022737"/>
    </source>
</evidence>
<dbReference type="AlphaFoldDB" id="A0A2A3E549"/>
<dbReference type="GO" id="GO:0051017">
    <property type="term" value="P:actin filament bundle assembly"/>
    <property type="evidence" value="ECO:0007669"/>
    <property type="project" value="TreeGrafter"/>
</dbReference>
<dbReference type="GO" id="GO:0051015">
    <property type="term" value="F:actin filament binding"/>
    <property type="evidence" value="ECO:0007669"/>
    <property type="project" value="TreeGrafter"/>
</dbReference>
<dbReference type="InterPro" id="IPR052420">
    <property type="entry name" value="Espin/Espin-like"/>
</dbReference>
<feature type="compositionally biased region" description="Pro residues" evidence="4">
    <location>
        <begin position="554"/>
        <end position="573"/>
    </location>
</feature>
<name>A0A2A3E549_APICC</name>
<sequence length="630" mass="70921">MSAYISESVKPKDTESFYLHSPHDLVYTRITRLFADTEKHRHFEKKDETLTVSVPVKVDVHFNNGILDRPSNENGYTNKSEMGQEPSEHAYEQICLRQDSDTGGIVSSSQKKLDNTSDRSFAKPPPPPPPPPLPDKEDVVVLMVNTKQNAELTVKEEKRDASGDANRNGRSENGSVPSTAINKSDVSCGERQQPEVPPASPSADIEEIKTSQTAHLVNKHMVLPFIPPKFANADSNTLLKPSEYLKSICKVSTKSNLLKASCQVNNVCRSVDNLDIQSRSGDRRESCIRSEEIEDQEPEILVVAATEGERERRGIEEEERIIVEERKELIAGPPPPPMSPLQKLRRTNEESGMVANVDFESPKTPQPLATISIQDLTSIQLRRTTTKMNATKTFSAPPPRSVSMTNVSESFFIQKTDLIAELKRTKDIPGIKKLKVEMAQVEKTQEQNLMSEINKVFNVSNFVDQIPEKDSSGNVIPIWKRQMLARKAAERAKKELEEQIARENEERRQKAIPAWKRQLLAKKDNEEKRLSQAHVMPTFKVDATSSLRRDVSPSPNPPNPPNPSNSQNPPNPPRIHQHEEKSEAEEKKEDTNIPNRGPHATQTNQIDNDTQIIPWRAQLRKTTSKLNILD</sequence>
<feature type="compositionally biased region" description="Basic and acidic residues" evidence="4">
    <location>
        <begin position="111"/>
        <end position="121"/>
    </location>
</feature>
<evidence type="ECO:0000256" key="4">
    <source>
        <dbReference type="SAM" id="MobiDB-lite"/>
    </source>
</evidence>
<gene>
    <name evidence="5" type="ORF">APICC_01350</name>
</gene>
<feature type="compositionally biased region" description="Polar residues" evidence="4">
    <location>
        <begin position="171"/>
        <end position="185"/>
    </location>
</feature>
<reference evidence="5 6" key="1">
    <citation type="submission" date="2014-07" db="EMBL/GenBank/DDBJ databases">
        <title>Genomic and transcriptomic analysis on Apis cerana provide comprehensive insights into honey bee biology.</title>
        <authorList>
            <person name="Diao Q."/>
            <person name="Sun L."/>
            <person name="Zheng H."/>
            <person name="Zheng H."/>
            <person name="Xu S."/>
            <person name="Wang S."/>
            <person name="Zeng Z."/>
            <person name="Hu F."/>
            <person name="Su S."/>
            <person name="Wu J."/>
        </authorList>
    </citation>
    <scope>NUCLEOTIDE SEQUENCE [LARGE SCALE GENOMIC DNA]</scope>
    <source>
        <tissue evidence="5">Pupae without intestine</tissue>
    </source>
</reference>
<feature type="region of interest" description="Disordered" evidence="4">
    <location>
        <begin position="148"/>
        <end position="204"/>
    </location>
</feature>
<evidence type="ECO:0000256" key="3">
    <source>
        <dbReference type="SAM" id="Coils"/>
    </source>
</evidence>
<feature type="compositionally biased region" description="Polar residues" evidence="4">
    <location>
        <begin position="72"/>
        <end position="81"/>
    </location>
</feature>
<proteinExistence type="predicted"/>
<dbReference type="PANTHER" id="PTHR24153:SF8">
    <property type="entry name" value="FORKED, ISOFORM F"/>
    <property type="match status" value="1"/>
</dbReference>
<feature type="region of interest" description="Disordered" evidence="4">
    <location>
        <begin position="526"/>
        <end position="612"/>
    </location>
</feature>
<feature type="compositionally biased region" description="Basic and acidic residues" evidence="4">
    <location>
        <begin position="576"/>
        <end position="591"/>
    </location>
</feature>
<accession>A0A2A3E549</accession>
<dbReference type="EMBL" id="KZ288389">
    <property type="protein sequence ID" value="PBC26386.1"/>
    <property type="molecule type" value="Genomic_DNA"/>
</dbReference>
<keyword evidence="1" id="KW-0677">Repeat</keyword>
<keyword evidence="2" id="KW-0040">ANK repeat</keyword>
<feature type="compositionally biased region" description="Basic and acidic residues" evidence="4">
    <location>
        <begin position="153"/>
        <end position="170"/>
    </location>
</feature>
<keyword evidence="3" id="KW-0175">Coiled coil</keyword>
<dbReference type="GO" id="GO:0005737">
    <property type="term" value="C:cytoplasm"/>
    <property type="evidence" value="ECO:0007669"/>
    <property type="project" value="TreeGrafter"/>
</dbReference>
<dbReference type="Proteomes" id="UP000242457">
    <property type="component" value="Unassembled WGS sequence"/>
</dbReference>
<feature type="compositionally biased region" description="Polar residues" evidence="4">
    <location>
        <begin position="600"/>
        <end position="611"/>
    </location>
</feature>
<feature type="region of interest" description="Disordered" evidence="4">
    <location>
        <begin position="64"/>
        <end position="88"/>
    </location>
</feature>